<evidence type="ECO:0000256" key="1">
    <source>
        <dbReference type="ARBA" id="ARBA00022729"/>
    </source>
</evidence>
<evidence type="ECO:0000313" key="4">
    <source>
        <dbReference type="Proteomes" id="UP000539350"/>
    </source>
</evidence>
<gene>
    <name evidence="3" type="ORF">H2508_05915</name>
</gene>
<dbReference type="AlphaFoldDB" id="A0A7W2TVF5"/>
<organism evidence="3 4">
    <name type="scientific">Sediminihaliea albiluteola</name>
    <dbReference type="NCBI Taxonomy" id="2758564"/>
    <lineage>
        <taxon>Bacteria</taxon>
        <taxon>Pseudomonadati</taxon>
        <taxon>Pseudomonadota</taxon>
        <taxon>Gammaproteobacteria</taxon>
        <taxon>Cellvibrionales</taxon>
        <taxon>Halieaceae</taxon>
        <taxon>Sediminihaliea</taxon>
    </lineage>
</organism>
<dbReference type="Gene3D" id="3.40.50.1980">
    <property type="entry name" value="Nitrogenase molybdenum iron protein domain"/>
    <property type="match status" value="2"/>
</dbReference>
<dbReference type="PANTHER" id="PTHR30535">
    <property type="entry name" value="VITAMIN B12-BINDING PROTEIN"/>
    <property type="match status" value="1"/>
</dbReference>
<keyword evidence="1" id="KW-0732">Signal</keyword>
<dbReference type="Proteomes" id="UP000539350">
    <property type="component" value="Unassembled WGS sequence"/>
</dbReference>
<sequence length="287" mass="31657">MPFLALLTCYHCNALATAIEVSDSTGRKVQLKQAAERIVALSPHSVENVFSAGAGAKLVGAVSYSDYPEAARNVPRVGSYQSWSIESIIAQQPDLVLMWGSGNSLESLPALERLGITVYISELRTLQDIPRTLRAIGTLADTVEASERSAQEFEQTLASLKSTYRRQHQLKVFYQVWNSPLQTLSGEHMISDVIALCGGQNLFFDAAQLAPRVSLESVLERNPDVIVASGMDAARPEWLDEWRAYPSIEAVKNEALFFIHPDLLQRPTMRLLQGAQQLCEQLATLAQ</sequence>
<dbReference type="InterPro" id="IPR002491">
    <property type="entry name" value="ABC_transptr_periplasmic_BD"/>
</dbReference>
<evidence type="ECO:0000313" key="3">
    <source>
        <dbReference type="EMBL" id="MBA6412645.1"/>
    </source>
</evidence>
<reference evidence="3 4" key="1">
    <citation type="submission" date="2020-07" db="EMBL/GenBank/DDBJ databases">
        <title>Halieaceae bacterium, F7430, whole genome shotgun sequencing project.</title>
        <authorList>
            <person name="Jiang S."/>
            <person name="Liu Z.W."/>
            <person name="Du Z.J."/>
        </authorList>
    </citation>
    <scope>NUCLEOTIDE SEQUENCE [LARGE SCALE GENOMIC DNA]</scope>
    <source>
        <strain evidence="3 4">F7430</strain>
    </source>
</reference>
<name>A0A7W2TVF5_9GAMM</name>
<dbReference type="Pfam" id="PF01497">
    <property type="entry name" value="Peripla_BP_2"/>
    <property type="match status" value="1"/>
</dbReference>
<dbReference type="SUPFAM" id="SSF53807">
    <property type="entry name" value="Helical backbone' metal receptor"/>
    <property type="match status" value="1"/>
</dbReference>
<dbReference type="PROSITE" id="PS50983">
    <property type="entry name" value="FE_B12_PBP"/>
    <property type="match status" value="1"/>
</dbReference>
<dbReference type="InterPro" id="IPR054828">
    <property type="entry name" value="Vit_B12_bind_prot"/>
</dbReference>
<feature type="domain" description="Fe/B12 periplasmic-binding" evidence="2">
    <location>
        <begin position="37"/>
        <end position="287"/>
    </location>
</feature>
<comment type="caution">
    <text evidence="3">The sequence shown here is derived from an EMBL/GenBank/DDBJ whole genome shotgun (WGS) entry which is preliminary data.</text>
</comment>
<dbReference type="NCBIfam" id="NF038402">
    <property type="entry name" value="TroA_like"/>
    <property type="match status" value="1"/>
</dbReference>
<dbReference type="GO" id="GO:0071281">
    <property type="term" value="P:cellular response to iron ion"/>
    <property type="evidence" value="ECO:0007669"/>
    <property type="project" value="TreeGrafter"/>
</dbReference>
<dbReference type="CDD" id="cd01144">
    <property type="entry name" value="BtuF"/>
    <property type="match status" value="1"/>
</dbReference>
<protein>
    <submittedName>
        <fullName evidence="3">Cobalamin-binding protein</fullName>
    </submittedName>
</protein>
<dbReference type="InterPro" id="IPR050902">
    <property type="entry name" value="ABC_Transporter_SBP"/>
</dbReference>
<accession>A0A7W2TVF5</accession>
<dbReference type="EMBL" id="JACFXU010000013">
    <property type="protein sequence ID" value="MBA6412645.1"/>
    <property type="molecule type" value="Genomic_DNA"/>
</dbReference>
<keyword evidence="4" id="KW-1185">Reference proteome</keyword>
<evidence type="ECO:0000259" key="2">
    <source>
        <dbReference type="PROSITE" id="PS50983"/>
    </source>
</evidence>
<proteinExistence type="predicted"/>
<dbReference type="PANTHER" id="PTHR30535:SF34">
    <property type="entry name" value="MOLYBDATE-BINDING PROTEIN MOLA"/>
    <property type="match status" value="1"/>
</dbReference>